<organism evidence="8 9">
    <name type="scientific">Rhodoferax ferrireducens</name>
    <dbReference type="NCBI Taxonomy" id="192843"/>
    <lineage>
        <taxon>Bacteria</taxon>
        <taxon>Pseudomonadati</taxon>
        <taxon>Pseudomonadota</taxon>
        <taxon>Betaproteobacteria</taxon>
        <taxon>Burkholderiales</taxon>
        <taxon>Comamonadaceae</taxon>
        <taxon>Rhodoferax</taxon>
    </lineage>
</organism>
<dbReference type="PANTHER" id="PTHR30177">
    <property type="entry name" value="GLYCINE BETAINE/L-PROLINE TRANSPORT SYSTEM PERMEASE PROTEIN PROW"/>
    <property type="match status" value="1"/>
</dbReference>
<comment type="subcellular location">
    <subcellularLocation>
        <location evidence="1 6">Cell membrane</location>
        <topology evidence="1 6">Multi-pass membrane protein</topology>
    </subcellularLocation>
</comment>
<dbReference type="CDD" id="cd06261">
    <property type="entry name" value="TM_PBP2"/>
    <property type="match status" value="1"/>
</dbReference>
<feature type="transmembrane region" description="Helical" evidence="6">
    <location>
        <begin position="80"/>
        <end position="97"/>
    </location>
</feature>
<evidence type="ECO:0000256" key="3">
    <source>
        <dbReference type="ARBA" id="ARBA00022692"/>
    </source>
</evidence>
<evidence type="ECO:0000256" key="1">
    <source>
        <dbReference type="ARBA" id="ARBA00004651"/>
    </source>
</evidence>
<dbReference type="Pfam" id="PF00528">
    <property type="entry name" value="BPD_transp_1"/>
    <property type="match status" value="1"/>
</dbReference>
<comment type="similarity">
    <text evidence="6">Belongs to the binding-protein-dependent transport system permease family.</text>
</comment>
<dbReference type="InterPro" id="IPR000515">
    <property type="entry name" value="MetI-like"/>
</dbReference>
<dbReference type="InterPro" id="IPR035906">
    <property type="entry name" value="MetI-like_sf"/>
</dbReference>
<dbReference type="Gene3D" id="1.10.3720.10">
    <property type="entry name" value="MetI-like"/>
    <property type="match status" value="1"/>
</dbReference>
<evidence type="ECO:0000256" key="6">
    <source>
        <dbReference type="RuleBase" id="RU363032"/>
    </source>
</evidence>
<keyword evidence="4 6" id="KW-1133">Transmembrane helix</keyword>
<dbReference type="PANTHER" id="PTHR30177:SF4">
    <property type="entry name" value="OSMOPROTECTANT IMPORT PERMEASE PROTEIN OSMW"/>
    <property type="match status" value="1"/>
</dbReference>
<evidence type="ECO:0000256" key="5">
    <source>
        <dbReference type="ARBA" id="ARBA00023136"/>
    </source>
</evidence>
<feature type="transmembrane region" description="Helical" evidence="6">
    <location>
        <begin position="20"/>
        <end position="41"/>
    </location>
</feature>
<gene>
    <name evidence="8" type="ORF">J2X19_000882</name>
</gene>
<evidence type="ECO:0000256" key="2">
    <source>
        <dbReference type="ARBA" id="ARBA00022448"/>
    </source>
</evidence>
<feature type="transmembrane region" description="Helical" evidence="6">
    <location>
        <begin position="176"/>
        <end position="197"/>
    </location>
</feature>
<keyword evidence="9" id="KW-1185">Reference proteome</keyword>
<dbReference type="Proteomes" id="UP001180487">
    <property type="component" value="Unassembled WGS sequence"/>
</dbReference>
<evidence type="ECO:0000313" key="8">
    <source>
        <dbReference type="EMBL" id="MDR7376224.1"/>
    </source>
</evidence>
<keyword evidence="2 6" id="KW-0813">Transport</keyword>
<protein>
    <submittedName>
        <fullName evidence="8">Osmoprotectant transport system permease protein</fullName>
    </submittedName>
</protein>
<reference evidence="8 9" key="1">
    <citation type="submission" date="2023-07" db="EMBL/GenBank/DDBJ databases">
        <title>Sorghum-associated microbial communities from plants grown in Nebraska, USA.</title>
        <authorList>
            <person name="Schachtman D."/>
        </authorList>
    </citation>
    <scope>NUCLEOTIDE SEQUENCE [LARGE SCALE GENOMIC DNA]</scope>
    <source>
        <strain evidence="8 9">BE313</strain>
    </source>
</reference>
<keyword evidence="5 6" id="KW-0472">Membrane</keyword>
<feature type="transmembrane region" description="Helical" evidence="6">
    <location>
        <begin position="53"/>
        <end position="74"/>
    </location>
</feature>
<feature type="transmembrane region" description="Helical" evidence="6">
    <location>
        <begin position="129"/>
        <end position="156"/>
    </location>
</feature>
<accession>A0ABU2C4G6</accession>
<evidence type="ECO:0000259" key="7">
    <source>
        <dbReference type="PROSITE" id="PS50928"/>
    </source>
</evidence>
<evidence type="ECO:0000256" key="4">
    <source>
        <dbReference type="ARBA" id="ARBA00022989"/>
    </source>
</evidence>
<feature type="domain" description="ABC transmembrane type-1" evidence="7">
    <location>
        <begin position="15"/>
        <end position="194"/>
    </location>
</feature>
<keyword evidence="3 6" id="KW-0812">Transmembrane</keyword>
<evidence type="ECO:0000313" key="9">
    <source>
        <dbReference type="Proteomes" id="UP001180487"/>
    </source>
</evidence>
<sequence>MTWFLRNWPDVLYALWEHIAISFTALVIAFALSLAIGVLAARRARLYGAVMTVSGVLYTIPTLAFLAFLIPLVGLGRSNAIITMVAFSLMILIRSVATGIREVPAEVIDAARGMGMAPRQILRQIELPLALPLIVAGLRVSAVTVISVTVVAAYVNAGGLGTLIFNGIASDHPAKIWAGALTACALAVTVDLLLAWLERRLKAGHAA</sequence>
<dbReference type="PROSITE" id="PS50928">
    <property type="entry name" value="ABC_TM1"/>
    <property type="match status" value="1"/>
</dbReference>
<dbReference type="SUPFAM" id="SSF161098">
    <property type="entry name" value="MetI-like"/>
    <property type="match status" value="1"/>
</dbReference>
<dbReference type="RefSeq" id="WP_310371021.1">
    <property type="nucleotide sequence ID" value="NZ_JAVDXT010000001.1"/>
</dbReference>
<comment type="caution">
    <text evidence="8">The sequence shown here is derived from an EMBL/GenBank/DDBJ whole genome shotgun (WGS) entry which is preliminary data.</text>
</comment>
<name>A0ABU2C4G6_9BURK</name>
<dbReference type="EMBL" id="JAVDXT010000001">
    <property type="protein sequence ID" value="MDR7376224.1"/>
    <property type="molecule type" value="Genomic_DNA"/>
</dbReference>
<dbReference type="InterPro" id="IPR051204">
    <property type="entry name" value="ABC_transp_perm/SBD"/>
</dbReference>
<proteinExistence type="inferred from homology"/>